<evidence type="ECO:0000313" key="2">
    <source>
        <dbReference type="Proteomes" id="UP000177382"/>
    </source>
</evidence>
<dbReference type="EMBL" id="MGFX01000001">
    <property type="protein sequence ID" value="OGM15714.1"/>
    <property type="molecule type" value="Genomic_DNA"/>
</dbReference>
<proteinExistence type="predicted"/>
<sequence>MLEAPGGNHEGDEEFPFPRGMSKSIYLEPVADLATGDYWTREDKWRKFWEEQNQIEPKSGRSRWYDNKISRCYRNISDDSGNYVGKIEIKREEKGYYTPNPLFQPDNPRTRRVRLNVDIRFRVLVFSEESLMQNEFRKIAETELAGLFSIRDSSEPIATEVVY</sequence>
<organism evidence="1 2">
    <name type="scientific">Candidatus Woesebacteria bacterium RBG_16_42_24</name>
    <dbReference type="NCBI Taxonomy" id="1802485"/>
    <lineage>
        <taxon>Bacteria</taxon>
        <taxon>Candidatus Woeseibacteriota</taxon>
    </lineage>
</organism>
<reference evidence="1 2" key="1">
    <citation type="journal article" date="2016" name="Nat. Commun.">
        <title>Thousands of microbial genomes shed light on interconnected biogeochemical processes in an aquifer system.</title>
        <authorList>
            <person name="Anantharaman K."/>
            <person name="Brown C.T."/>
            <person name="Hug L.A."/>
            <person name="Sharon I."/>
            <person name="Castelle C.J."/>
            <person name="Probst A.J."/>
            <person name="Thomas B.C."/>
            <person name="Singh A."/>
            <person name="Wilkins M.J."/>
            <person name="Karaoz U."/>
            <person name="Brodie E.L."/>
            <person name="Williams K.H."/>
            <person name="Hubbard S.S."/>
            <person name="Banfield J.F."/>
        </authorList>
    </citation>
    <scope>NUCLEOTIDE SEQUENCE [LARGE SCALE GENOMIC DNA]</scope>
</reference>
<name>A0A1F7XKX0_9BACT</name>
<evidence type="ECO:0000313" key="1">
    <source>
        <dbReference type="EMBL" id="OGM15714.1"/>
    </source>
</evidence>
<dbReference type="STRING" id="1802485.A2V97_02945"/>
<gene>
    <name evidence="1" type="ORF">A2V97_02945</name>
</gene>
<dbReference type="AlphaFoldDB" id="A0A1F7XKX0"/>
<protein>
    <submittedName>
        <fullName evidence="1">Uncharacterized protein</fullName>
    </submittedName>
</protein>
<dbReference type="Proteomes" id="UP000177382">
    <property type="component" value="Unassembled WGS sequence"/>
</dbReference>
<comment type="caution">
    <text evidence="1">The sequence shown here is derived from an EMBL/GenBank/DDBJ whole genome shotgun (WGS) entry which is preliminary data.</text>
</comment>
<accession>A0A1F7XKX0</accession>